<dbReference type="AlphaFoldDB" id="A0AAF0PPH4"/>
<protein>
    <submittedName>
        <fullName evidence="1">Uncharacterized protein</fullName>
    </submittedName>
</protein>
<evidence type="ECO:0000313" key="1">
    <source>
        <dbReference type="EMBL" id="WMV08192.1"/>
    </source>
</evidence>
<dbReference type="PANTHER" id="PTHR33116:SF67">
    <property type="entry name" value="REVERSE TRANSCRIPTASE"/>
    <property type="match status" value="1"/>
</dbReference>
<sequence length="137" mass="16188">MLSAMNLPVGVINQLHKIFAKFCWGNTTGSKNKHWWVAGDKMCYPKEEGGLGLRSLHDVAKALFAKLWWNFRTATSSLWASYMWNKYCKKHHPIIAQGFGASHVWRKMVLIREEVEHEIWWQIKTRSSSFWFDNWTE</sequence>
<gene>
    <name evidence="1" type="ORF">MTR67_001577</name>
</gene>
<evidence type="ECO:0000313" key="2">
    <source>
        <dbReference type="Proteomes" id="UP001234989"/>
    </source>
</evidence>
<organism evidence="1 2">
    <name type="scientific">Solanum verrucosum</name>
    <dbReference type="NCBI Taxonomy" id="315347"/>
    <lineage>
        <taxon>Eukaryota</taxon>
        <taxon>Viridiplantae</taxon>
        <taxon>Streptophyta</taxon>
        <taxon>Embryophyta</taxon>
        <taxon>Tracheophyta</taxon>
        <taxon>Spermatophyta</taxon>
        <taxon>Magnoliopsida</taxon>
        <taxon>eudicotyledons</taxon>
        <taxon>Gunneridae</taxon>
        <taxon>Pentapetalae</taxon>
        <taxon>asterids</taxon>
        <taxon>lamiids</taxon>
        <taxon>Solanales</taxon>
        <taxon>Solanaceae</taxon>
        <taxon>Solanoideae</taxon>
        <taxon>Solaneae</taxon>
        <taxon>Solanum</taxon>
    </lineage>
</organism>
<keyword evidence="2" id="KW-1185">Reference proteome</keyword>
<reference evidence="1" key="1">
    <citation type="submission" date="2023-08" db="EMBL/GenBank/DDBJ databases">
        <title>A de novo genome assembly of Solanum verrucosum Schlechtendal, a Mexican diploid species geographically isolated from the other diploid A-genome species in potato relatives.</title>
        <authorList>
            <person name="Hosaka K."/>
        </authorList>
    </citation>
    <scope>NUCLEOTIDE SEQUENCE</scope>
    <source>
        <tissue evidence="1">Young leaves</tissue>
    </source>
</reference>
<dbReference type="EMBL" id="CP133612">
    <property type="protein sequence ID" value="WMV08192.1"/>
    <property type="molecule type" value="Genomic_DNA"/>
</dbReference>
<accession>A0AAF0PPH4</accession>
<dbReference type="PANTHER" id="PTHR33116">
    <property type="entry name" value="REVERSE TRANSCRIPTASE ZINC-BINDING DOMAIN-CONTAINING PROTEIN-RELATED-RELATED"/>
    <property type="match status" value="1"/>
</dbReference>
<name>A0AAF0PPH4_SOLVR</name>
<proteinExistence type="predicted"/>
<dbReference type="Proteomes" id="UP001234989">
    <property type="component" value="Chromosome 1"/>
</dbReference>